<dbReference type="Proteomes" id="UP000825935">
    <property type="component" value="Chromosome 17"/>
</dbReference>
<dbReference type="FunFam" id="3.40.50.1000:FF:000126">
    <property type="entry name" value="Cytosolic purine 5-nucleotidase"/>
    <property type="match status" value="1"/>
</dbReference>
<dbReference type="AlphaFoldDB" id="A0A8T2SXS6"/>
<dbReference type="NCBIfam" id="TIGR02244">
    <property type="entry name" value="HAD-IG-Ncltidse"/>
    <property type="match status" value="1"/>
</dbReference>
<dbReference type="Pfam" id="PF05761">
    <property type="entry name" value="5_nucleotid"/>
    <property type="match status" value="1"/>
</dbReference>
<keyword evidence="2" id="KW-0479">Metal-binding</keyword>
<keyword evidence="3" id="KW-0378">Hydrolase</keyword>
<dbReference type="PANTHER" id="PTHR12103">
    <property type="entry name" value="5'-NUCLEOTIDASE DOMAIN-CONTAINING"/>
    <property type="match status" value="1"/>
</dbReference>
<feature type="compositionally biased region" description="Polar residues" evidence="5">
    <location>
        <begin position="100"/>
        <end position="114"/>
    </location>
</feature>
<dbReference type="InterPro" id="IPR036412">
    <property type="entry name" value="HAD-like_sf"/>
</dbReference>
<keyword evidence="7" id="KW-1185">Reference proteome</keyword>
<comment type="similarity">
    <text evidence="1">Belongs to the 5'(3')-deoxyribonucleotidase family.</text>
</comment>
<evidence type="ECO:0000313" key="7">
    <source>
        <dbReference type="Proteomes" id="UP000825935"/>
    </source>
</evidence>
<dbReference type="PANTHER" id="PTHR12103:SF12">
    <property type="entry name" value="FI20020P1"/>
    <property type="match status" value="1"/>
</dbReference>
<proteinExistence type="inferred from homology"/>
<keyword evidence="4" id="KW-0460">Magnesium</keyword>
<dbReference type="InterPro" id="IPR023214">
    <property type="entry name" value="HAD_sf"/>
</dbReference>
<dbReference type="EMBL" id="CM035422">
    <property type="protein sequence ID" value="KAH7373347.1"/>
    <property type="molecule type" value="Genomic_DNA"/>
</dbReference>
<dbReference type="Gene3D" id="3.40.50.1000">
    <property type="entry name" value="HAD superfamily/HAD-like"/>
    <property type="match status" value="1"/>
</dbReference>
<evidence type="ECO:0000256" key="1">
    <source>
        <dbReference type="ARBA" id="ARBA00009589"/>
    </source>
</evidence>
<dbReference type="CDD" id="cd07522">
    <property type="entry name" value="HAD_cN-II"/>
    <property type="match status" value="1"/>
</dbReference>
<sequence length="647" mass="75654">MIRLRRSRIGWRRRMNGNKIRIPSLVRRLRSSSSGYLHYVRARDQCQPLASLLSLHYRRTQCLERNIFGAWNRQLDMSRRLHALLVSHYRLSDGIASSSYSEGMGKNSQSNNKLLSEKRRPRTAQHHATIVDSKEHKLNKHHHDQDSTSKLKAEFETARLCFENMPSTLKDLPKMDPNGIYANHNLRLDGIRVYGFDYDYTLAHYTPDLQTLIYDLAKEHLVKEHRYPESCLQFEYNSDFPIRGLYYDKKKGYLLKLDFFHSVEPGGCYFGRRKVEQEEIEAVYGGKRISAEHMPNLVALMDLFCLSEVCLISDVIHHFVDTKIDFDASYVYEDVKKSIDFVHRSGLLHRRILEEPAKYLVKSQGVVRLLRSLKDYGKRLFLLTNSPFPFVDGGMRFMFEDDSASAEKWRDLFDVVIALADKPNFYTSERPFRHYDTEKDVLAFSKVDSFEKHSVYYHGCLKQFLEITEWKGPEVLYFGDHLYSDLRGPAKAGWRTAAIIRELEREIRTQNEDAYRFHQAKYHIMQELLGKYHGLPMTNPQDDEQKELLLSLRNARREARLAMKLMFNKNFGSTFLTDTGKESAFSYNVQRYADVYTSKLENFLQLPVEAWLYTPFDVKILPHHVKVSPKDFSGSPPRTRRPSSASS</sequence>
<accession>A0A8T2SXS6</accession>
<feature type="region of interest" description="Disordered" evidence="5">
    <location>
        <begin position="100"/>
        <end position="127"/>
    </location>
</feature>
<name>A0A8T2SXS6_CERRI</name>
<dbReference type="GO" id="GO:0008253">
    <property type="term" value="F:5'-nucleotidase activity"/>
    <property type="evidence" value="ECO:0007669"/>
    <property type="project" value="TreeGrafter"/>
</dbReference>
<comment type="caution">
    <text evidence="6">The sequence shown here is derived from an EMBL/GenBank/DDBJ whole genome shotgun (WGS) entry which is preliminary data.</text>
</comment>
<protein>
    <submittedName>
        <fullName evidence="6">Uncharacterized protein</fullName>
    </submittedName>
</protein>
<dbReference type="GO" id="GO:0046872">
    <property type="term" value="F:metal ion binding"/>
    <property type="evidence" value="ECO:0007669"/>
    <property type="project" value="UniProtKB-KW"/>
</dbReference>
<evidence type="ECO:0000256" key="3">
    <source>
        <dbReference type="ARBA" id="ARBA00022801"/>
    </source>
</evidence>
<organism evidence="6 7">
    <name type="scientific">Ceratopteris richardii</name>
    <name type="common">Triangle waterfern</name>
    <dbReference type="NCBI Taxonomy" id="49495"/>
    <lineage>
        <taxon>Eukaryota</taxon>
        <taxon>Viridiplantae</taxon>
        <taxon>Streptophyta</taxon>
        <taxon>Embryophyta</taxon>
        <taxon>Tracheophyta</taxon>
        <taxon>Polypodiopsida</taxon>
        <taxon>Polypodiidae</taxon>
        <taxon>Polypodiales</taxon>
        <taxon>Pteridineae</taxon>
        <taxon>Pteridaceae</taxon>
        <taxon>Parkerioideae</taxon>
        <taxon>Ceratopteris</taxon>
    </lineage>
</organism>
<dbReference type="InterPro" id="IPR008380">
    <property type="entry name" value="HAD-SF_hydro_IG_5-nucl"/>
</dbReference>
<evidence type="ECO:0000256" key="5">
    <source>
        <dbReference type="SAM" id="MobiDB-lite"/>
    </source>
</evidence>
<evidence type="ECO:0000256" key="2">
    <source>
        <dbReference type="ARBA" id="ARBA00022723"/>
    </source>
</evidence>
<dbReference type="OrthoDB" id="8062037at2759"/>
<reference evidence="6" key="1">
    <citation type="submission" date="2021-08" db="EMBL/GenBank/DDBJ databases">
        <title>WGS assembly of Ceratopteris richardii.</title>
        <authorList>
            <person name="Marchant D.B."/>
            <person name="Chen G."/>
            <person name="Jenkins J."/>
            <person name="Shu S."/>
            <person name="Leebens-Mack J."/>
            <person name="Grimwood J."/>
            <person name="Schmutz J."/>
            <person name="Soltis P."/>
            <person name="Soltis D."/>
            <person name="Chen Z.-H."/>
        </authorList>
    </citation>
    <scope>NUCLEOTIDE SEQUENCE</scope>
    <source>
        <strain evidence="6">Whitten #5841</strain>
        <tissue evidence="6">Leaf</tissue>
    </source>
</reference>
<evidence type="ECO:0000313" key="6">
    <source>
        <dbReference type="EMBL" id="KAH7373347.1"/>
    </source>
</evidence>
<evidence type="ECO:0000256" key="4">
    <source>
        <dbReference type="ARBA" id="ARBA00022842"/>
    </source>
</evidence>
<dbReference type="OMA" id="LWARGNR"/>
<gene>
    <name evidence="6" type="ORF">KP509_17G051200</name>
</gene>
<dbReference type="SUPFAM" id="SSF56784">
    <property type="entry name" value="HAD-like"/>
    <property type="match status" value="1"/>
</dbReference>